<evidence type="ECO:0000313" key="2">
    <source>
        <dbReference type="WBParaSite" id="ES5_v2.g9099.t1"/>
    </source>
</evidence>
<accession>A0AC34GWW2</accession>
<protein>
    <submittedName>
        <fullName evidence="2">Uncharacterized protein</fullName>
    </submittedName>
</protein>
<reference evidence="2" key="1">
    <citation type="submission" date="2022-11" db="UniProtKB">
        <authorList>
            <consortium name="WormBaseParasite"/>
        </authorList>
    </citation>
    <scope>IDENTIFICATION</scope>
</reference>
<dbReference type="WBParaSite" id="ES5_v2.g9099.t1">
    <property type="protein sequence ID" value="ES5_v2.g9099.t1"/>
    <property type="gene ID" value="ES5_v2.g9099"/>
</dbReference>
<name>A0AC34GWW2_9BILA</name>
<proteinExistence type="predicted"/>
<sequence length="269" mass="31332">MSKLKLNQDILEEIVPHFNVWGKIFFKEPVELEALKKFMLSGKEAYEATLRYFSHVDTVHIALKKICITVKRHILEEEYGSNLYQFPYDFSMLDDILRVLEKSNTKIEIEDYPSSTAGRKALARLTQKPIIDFSRMIVESMPNLNKLVVELSAPEQPRFSWTRVYEEMKKFNSEIFQHIPSEILKILPKNDPGVDIDAVKNQLIKKFDIHDGLVFKFVLQFSGYESEEDSDLSFEHNLNEIEEESESDENEGSDYFVGEEDALNADEEF</sequence>
<organism evidence="1 2">
    <name type="scientific">Panagrolaimus sp. ES5</name>
    <dbReference type="NCBI Taxonomy" id="591445"/>
    <lineage>
        <taxon>Eukaryota</taxon>
        <taxon>Metazoa</taxon>
        <taxon>Ecdysozoa</taxon>
        <taxon>Nematoda</taxon>
        <taxon>Chromadorea</taxon>
        <taxon>Rhabditida</taxon>
        <taxon>Tylenchina</taxon>
        <taxon>Panagrolaimomorpha</taxon>
        <taxon>Panagrolaimoidea</taxon>
        <taxon>Panagrolaimidae</taxon>
        <taxon>Panagrolaimus</taxon>
    </lineage>
</organism>
<evidence type="ECO:0000313" key="1">
    <source>
        <dbReference type="Proteomes" id="UP000887579"/>
    </source>
</evidence>
<dbReference type="Proteomes" id="UP000887579">
    <property type="component" value="Unplaced"/>
</dbReference>